<sequence length="102" mass="11546">MSAPPFALLYTREAEKVIEDLRSKQQYAAKLKKVRKALRLLEQAGPRHPGLHSHDYQSIPGPDGATLWESYVENKTPSAWRIWWIYGPGDGRITVVTIGPHP</sequence>
<protein>
    <submittedName>
        <fullName evidence="1">Uncharacterized protein</fullName>
    </submittedName>
</protein>
<dbReference type="EMBL" id="FMZE01000006">
    <property type="protein sequence ID" value="SDD14923.1"/>
    <property type="molecule type" value="Genomic_DNA"/>
</dbReference>
<dbReference type="OrthoDB" id="1524817at2"/>
<dbReference type="KEGG" id="pmad:BAY61_30330"/>
<evidence type="ECO:0000313" key="1">
    <source>
        <dbReference type="EMBL" id="SDD14923.1"/>
    </source>
</evidence>
<dbReference type="Proteomes" id="UP000199494">
    <property type="component" value="Unassembled WGS sequence"/>
</dbReference>
<name>A0A222VXZ4_9PSEU</name>
<keyword evidence="2" id="KW-1185">Reference proteome</keyword>
<reference evidence="1 2" key="1">
    <citation type="submission" date="2016-10" db="EMBL/GenBank/DDBJ databases">
        <authorList>
            <person name="de Groot N.N."/>
        </authorList>
    </citation>
    <scope>NUCLEOTIDE SEQUENCE [LARGE SCALE GENOMIC DNA]</scope>
    <source>
        <strain evidence="1 2">CGMCC 4.5506</strain>
    </source>
</reference>
<gene>
    <name evidence="1" type="ORF">SAMN05421630_106134</name>
</gene>
<accession>A0A222VXZ4</accession>
<dbReference type="STRING" id="530584.SAMN05421630_106134"/>
<organism evidence="1 2">
    <name type="scientific">Prauserella marina</name>
    <dbReference type="NCBI Taxonomy" id="530584"/>
    <lineage>
        <taxon>Bacteria</taxon>
        <taxon>Bacillati</taxon>
        <taxon>Actinomycetota</taxon>
        <taxon>Actinomycetes</taxon>
        <taxon>Pseudonocardiales</taxon>
        <taxon>Pseudonocardiaceae</taxon>
        <taxon>Prauserella</taxon>
    </lineage>
</organism>
<evidence type="ECO:0000313" key="2">
    <source>
        <dbReference type="Proteomes" id="UP000199494"/>
    </source>
</evidence>
<proteinExistence type="predicted"/>
<dbReference type="AlphaFoldDB" id="A0A222VXZ4"/>
<dbReference type="RefSeq" id="WP_091805705.1">
    <property type="nucleotide sequence ID" value="NZ_CP016353.1"/>
</dbReference>